<gene>
    <name evidence="1" type="ORF">J0G10_01405</name>
</gene>
<reference evidence="1 2" key="1">
    <citation type="journal article" date="2022" name="Int. J. Syst. Evol. Microbiol.">
        <title>Pseudomonas germanica sp. nov., isolated from Iris germanica rhizomes.</title>
        <authorList>
            <person name="Atanasov K.E."/>
            <person name="Galbis D.M."/>
            <person name="Gallego J."/>
            <person name="Serpico A."/>
            <person name="Bosch M."/>
            <person name="Altabella T."/>
            <person name="Ferrer A."/>
        </authorList>
    </citation>
    <scope>NUCLEOTIDE SEQUENCE [LARGE SCALE GENOMIC DNA]</scope>
    <source>
        <strain evidence="1 2">FIT28</strain>
    </source>
</reference>
<dbReference type="EMBL" id="CP071586">
    <property type="protein sequence ID" value="QYY82140.1"/>
    <property type="molecule type" value="Genomic_DNA"/>
</dbReference>
<dbReference type="Proteomes" id="UP000824588">
    <property type="component" value="Chromosome"/>
</dbReference>
<evidence type="ECO:0000313" key="2">
    <source>
        <dbReference type="Proteomes" id="UP000824588"/>
    </source>
</evidence>
<organism evidence="1 2">
    <name type="scientific">Pseudomonas germanica</name>
    <dbReference type="NCBI Taxonomy" id="2815720"/>
    <lineage>
        <taxon>Bacteria</taxon>
        <taxon>Pseudomonadati</taxon>
        <taxon>Pseudomonadota</taxon>
        <taxon>Gammaproteobacteria</taxon>
        <taxon>Pseudomonadales</taxon>
        <taxon>Pseudomonadaceae</taxon>
        <taxon>Pseudomonas</taxon>
    </lineage>
</organism>
<protein>
    <submittedName>
        <fullName evidence="1">Uncharacterized protein</fullName>
    </submittedName>
</protein>
<dbReference type="RefSeq" id="WP_220557245.1">
    <property type="nucleotide sequence ID" value="NZ_CP071586.1"/>
</dbReference>
<accession>A0ABX8YQB6</accession>
<evidence type="ECO:0000313" key="1">
    <source>
        <dbReference type="EMBL" id="QYY82140.1"/>
    </source>
</evidence>
<proteinExistence type="predicted"/>
<name>A0ABX8YQB6_9PSED</name>
<keyword evidence="2" id="KW-1185">Reference proteome</keyword>
<sequence length="212" mass="23884">MAVSKVTDTTRKQAVQMRSEGASYKDIAATLSTEGVTENWCKRNLGTVAVFDTHYFLMEQLIPLATRPEGVSRMEFRTKIKVAYGIPFDEAIPSAIEKKARRALPEDAFIRPDWMEPEAARASQNEILQDAIILFDRLDEMVAEFCEKYPTASPWHVRQEIITLGLGDHPAGPMVQGKRMLDAVDTMEGRVTQRAAEEFSFPNDDQLSELCI</sequence>